<dbReference type="HOGENOM" id="CLU_039030_1_0_5"/>
<dbReference type="Proteomes" id="UP000019666">
    <property type="component" value="Unassembled WGS sequence"/>
</dbReference>
<protein>
    <recommendedName>
        <fullName evidence="4">Primosomal protein N' (Replication factor Y)-superfamily II helicase</fullName>
    </recommendedName>
</protein>
<reference evidence="2 3" key="1">
    <citation type="submission" date="2013-02" db="EMBL/GenBank/DDBJ databases">
        <authorList>
            <person name="Fiebig A."/>
            <person name="Goeker M."/>
            <person name="Klenk H.-P.P."/>
        </authorList>
    </citation>
    <scope>NUCLEOTIDE SEQUENCE [LARGE SCALE GENOMIC DNA]</scope>
    <source>
        <strain evidence="2 3">DSM 19309</strain>
    </source>
</reference>
<evidence type="ECO:0000313" key="3">
    <source>
        <dbReference type="Proteomes" id="UP000019666"/>
    </source>
</evidence>
<organism evidence="2 3">
    <name type="scientific">Rubellimicrobium mesophilum DSM 19309</name>
    <dbReference type="NCBI Taxonomy" id="442562"/>
    <lineage>
        <taxon>Bacteria</taxon>
        <taxon>Pseudomonadati</taxon>
        <taxon>Pseudomonadota</taxon>
        <taxon>Alphaproteobacteria</taxon>
        <taxon>Rhodobacterales</taxon>
        <taxon>Roseobacteraceae</taxon>
        <taxon>Rubellimicrobium</taxon>
    </lineage>
</organism>
<gene>
    <name evidence="2" type="ORF">Rumeso_04021</name>
</gene>
<sequence>MTEHSNSHWDRTSPVLQGEFTCPACAGQMAFHPERQALVCDHCGADAAIATTAERAHVEVCLMRADDQALLELGEGAEAVSCRTCAGEIVFAGGSLSERCPYCDGPVVREPGRRGGFAPAGLAPFRVVEKAAREAIGSWFASRWLMPSALQDRASGARLAGVYAPFWTFDSRVVVRYVGRRGRKSGKETRWTDVSGTIEVPLNDILMPASNHFTADIRDATGPWPVTRLVDFEPRFLAGFAAELHKVPATEAAEAAKADIRPILEEQVKRDIGGQKQQIVRMEVDLEDATCRSMLLPLWILHYDHGGEHYRVIASGVSGNAFGERPFCATKVRLASLAATAAASLLGAIIGLAHAAAYY</sequence>
<keyword evidence="1" id="KW-1133">Transmembrane helix</keyword>
<name>A0A017HKV2_9RHOB</name>
<evidence type="ECO:0000313" key="2">
    <source>
        <dbReference type="EMBL" id="EYD74414.1"/>
    </source>
</evidence>
<dbReference type="OrthoDB" id="3182597at2"/>
<keyword evidence="1" id="KW-0812">Transmembrane</keyword>
<keyword evidence="1" id="KW-0472">Membrane</keyword>
<feature type="transmembrane region" description="Helical" evidence="1">
    <location>
        <begin position="334"/>
        <end position="358"/>
    </location>
</feature>
<evidence type="ECO:0000256" key="1">
    <source>
        <dbReference type="SAM" id="Phobius"/>
    </source>
</evidence>
<accession>A0A017HKV2</accession>
<dbReference type="AlphaFoldDB" id="A0A017HKV2"/>
<dbReference type="RefSeq" id="WP_156362622.1">
    <property type="nucleotide sequence ID" value="NZ_KK088533.1"/>
</dbReference>
<keyword evidence="3" id="KW-1185">Reference proteome</keyword>
<dbReference type="EMBL" id="AOSK01000115">
    <property type="protein sequence ID" value="EYD74414.1"/>
    <property type="molecule type" value="Genomic_DNA"/>
</dbReference>
<evidence type="ECO:0008006" key="4">
    <source>
        <dbReference type="Google" id="ProtNLM"/>
    </source>
</evidence>
<dbReference type="PATRIC" id="fig|442562.3.peg.3966"/>
<dbReference type="STRING" id="442562.Rumeso_04021"/>
<comment type="caution">
    <text evidence="2">The sequence shown here is derived from an EMBL/GenBank/DDBJ whole genome shotgun (WGS) entry which is preliminary data.</text>
</comment>
<proteinExistence type="predicted"/>